<protein>
    <recommendedName>
        <fullName evidence="4">Lipoprotein</fullName>
    </recommendedName>
</protein>
<name>A0A380TNM6_9PAST</name>
<evidence type="ECO:0000256" key="1">
    <source>
        <dbReference type="SAM" id="SignalP"/>
    </source>
</evidence>
<evidence type="ECO:0000313" key="3">
    <source>
        <dbReference type="Proteomes" id="UP000254649"/>
    </source>
</evidence>
<gene>
    <name evidence="2" type="ORF">NCTC10801_00875</name>
</gene>
<dbReference type="AlphaFoldDB" id="A0A380TNM6"/>
<keyword evidence="1" id="KW-0732">Signal</keyword>
<sequence>MKSLFKAILLFSISVVVVGCTTNHRVGDFTIVSTKNVNLNSGKLALGERVKGEDKTIFGVVYMKNAVDNAIEKDRCAVALYDAVISTEIGFSTKYIAEGTLVFDRSLPGCNKK</sequence>
<organism evidence="2 3">
    <name type="scientific">[Actinobacillus] rossii</name>
    <dbReference type="NCBI Taxonomy" id="123820"/>
    <lineage>
        <taxon>Bacteria</taxon>
        <taxon>Pseudomonadati</taxon>
        <taxon>Pseudomonadota</taxon>
        <taxon>Gammaproteobacteria</taxon>
        <taxon>Pasteurellales</taxon>
        <taxon>Pasteurellaceae</taxon>
    </lineage>
</organism>
<proteinExistence type="predicted"/>
<dbReference type="OrthoDB" id="5405846at2"/>
<feature type="signal peptide" evidence="1">
    <location>
        <begin position="1"/>
        <end position="19"/>
    </location>
</feature>
<dbReference type="EMBL" id="UFRQ01000003">
    <property type="protein sequence ID" value="SUT89284.1"/>
    <property type="molecule type" value="Genomic_DNA"/>
</dbReference>
<reference evidence="2 3" key="1">
    <citation type="submission" date="2018-06" db="EMBL/GenBank/DDBJ databases">
        <authorList>
            <consortium name="Pathogen Informatics"/>
            <person name="Doyle S."/>
        </authorList>
    </citation>
    <scope>NUCLEOTIDE SEQUENCE [LARGE SCALE GENOMIC DNA]</scope>
    <source>
        <strain evidence="2 3">NCTC10801</strain>
    </source>
</reference>
<evidence type="ECO:0008006" key="4">
    <source>
        <dbReference type="Google" id="ProtNLM"/>
    </source>
</evidence>
<keyword evidence="3" id="KW-1185">Reference proteome</keyword>
<accession>A0A380TNM6</accession>
<feature type="chain" id="PRO_5016639573" description="Lipoprotein" evidence="1">
    <location>
        <begin position="20"/>
        <end position="113"/>
    </location>
</feature>
<dbReference type="PROSITE" id="PS51257">
    <property type="entry name" value="PROKAR_LIPOPROTEIN"/>
    <property type="match status" value="1"/>
</dbReference>
<dbReference type="Proteomes" id="UP000254649">
    <property type="component" value="Unassembled WGS sequence"/>
</dbReference>
<evidence type="ECO:0000313" key="2">
    <source>
        <dbReference type="EMBL" id="SUT89284.1"/>
    </source>
</evidence>